<dbReference type="OrthoDB" id="8065116at2759"/>
<evidence type="ECO:0000313" key="2">
    <source>
        <dbReference type="Proteomes" id="UP000789390"/>
    </source>
</evidence>
<reference evidence="1" key="1">
    <citation type="submission" date="2021-11" db="EMBL/GenBank/DDBJ databases">
        <authorList>
            <person name="Schell T."/>
        </authorList>
    </citation>
    <scope>NUCLEOTIDE SEQUENCE</scope>
    <source>
        <strain evidence="1">M5</strain>
    </source>
</reference>
<dbReference type="AlphaFoldDB" id="A0A8J2WDX1"/>
<keyword evidence="2" id="KW-1185">Reference proteome</keyword>
<sequence length="258" mass="29086">MPECMMTRCPFCPGADFLEKFLDESINDETEDAITYKKWAQTDRTKLETVQSSRDDFIDSLVIAVGNLTAHHYVNRNQKAHFVKCKEEIDNETCVLVSDFSENFSFIIQDSIQGYYWAKDQATLLPFLGYMKLEDGTDDSVSMAVINPHTSNGYGVNLNFGPSAPITSGADSQTHHSYTTNIVGPGVRERTQGSPKTYFNLDTPKYHNNSSFISSKEREIERDTGVSLIVSKFFVEQTYRTIIVSGKCESISLFIQCL</sequence>
<dbReference type="Proteomes" id="UP000789390">
    <property type="component" value="Unassembled WGS sequence"/>
</dbReference>
<dbReference type="PANTHER" id="PTHR46601">
    <property type="entry name" value="ULP_PROTEASE DOMAIN-CONTAINING PROTEIN"/>
    <property type="match status" value="1"/>
</dbReference>
<dbReference type="EMBL" id="CAKKLH010000112">
    <property type="protein sequence ID" value="CAH0103482.1"/>
    <property type="molecule type" value="Genomic_DNA"/>
</dbReference>
<dbReference type="PANTHER" id="PTHR46601:SF1">
    <property type="entry name" value="ADF-H DOMAIN-CONTAINING PROTEIN"/>
    <property type="match status" value="1"/>
</dbReference>
<comment type="caution">
    <text evidence="1">The sequence shown here is derived from an EMBL/GenBank/DDBJ whole genome shotgun (WGS) entry which is preliminary data.</text>
</comment>
<name>A0A8J2WDX1_9CRUS</name>
<evidence type="ECO:0000313" key="1">
    <source>
        <dbReference type="EMBL" id="CAH0103482.1"/>
    </source>
</evidence>
<gene>
    <name evidence="1" type="ORF">DGAL_LOCUS6056</name>
</gene>
<organism evidence="1 2">
    <name type="scientific">Daphnia galeata</name>
    <dbReference type="NCBI Taxonomy" id="27404"/>
    <lineage>
        <taxon>Eukaryota</taxon>
        <taxon>Metazoa</taxon>
        <taxon>Ecdysozoa</taxon>
        <taxon>Arthropoda</taxon>
        <taxon>Crustacea</taxon>
        <taxon>Branchiopoda</taxon>
        <taxon>Diplostraca</taxon>
        <taxon>Cladocera</taxon>
        <taxon>Anomopoda</taxon>
        <taxon>Daphniidae</taxon>
        <taxon>Daphnia</taxon>
    </lineage>
</organism>
<proteinExistence type="predicted"/>
<protein>
    <submittedName>
        <fullName evidence="1">Uncharacterized protein</fullName>
    </submittedName>
</protein>
<accession>A0A8J2WDX1</accession>